<dbReference type="Proteomes" id="UP000095286">
    <property type="component" value="Unplaced"/>
</dbReference>
<dbReference type="WBParaSite" id="RSKR_0001127500.1">
    <property type="protein sequence ID" value="RSKR_0001127500.1"/>
    <property type="gene ID" value="RSKR_0001127500"/>
</dbReference>
<sequence>MDIPVRKCVKCPEPGPYFGFDARRATYCKPCFIKMAKHKFSSALGKNRVFKYGTSKNPIIISFGDQNSAFLAALIHEGMSKGEHKKLDIQPTLVFVTDSLDTDYVSSYYERSKMMKEKVDWPHYFVHLASIFSNPFVIKGDLMNGIENIPTYTSFLSYFKSETAKKEINRVLLDILFVKLARYLECEKLLLPGCADELALTTCNALCFGRGASIAHQTEIVDSRFDKILMVRPLHDLSQKEIKVVFEFESYEDWKVNKDADEDKVAGNDSAKSVQSINSSFLVSLLNAGFPATITTLLSISGKVRPIVVESSVSCNLCGVKYESHDNEYFVCAACNDFVEAEMTSSAESHELLKSLLI</sequence>
<accession>A0AC35UGX9</accession>
<organism evidence="1 2">
    <name type="scientific">Rhabditophanes sp. KR3021</name>
    <dbReference type="NCBI Taxonomy" id="114890"/>
    <lineage>
        <taxon>Eukaryota</taxon>
        <taxon>Metazoa</taxon>
        <taxon>Ecdysozoa</taxon>
        <taxon>Nematoda</taxon>
        <taxon>Chromadorea</taxon>
        <taxon>Rhabditida</taxon>
        <taxon>Tylenchina</taxon>
        <taxon>Panagrolaimomorpha</taxon>
        <taxon>Strongyloidoidea</taxon>
        <taxon>Alloionematidae</taxon>
        <taxon>Rhabditophanes</taxon>
    </lineage>
</organism>
<protein>
    <submittedName>
        <fullName evidence="2">Cytoplasmic tRNA 2-thiolation protein 2</fullName>
    </submittedName>
</protein>
<proteinExistence type="predicted"/>
<reference evidence="2" key="1">
    <citation type="submission" date="2016-11" db="UniProtKB">
        <authorList>
            <consortium name="WormBaseParasite"/>
        </authorList>
    </citation>
    <scope>IDENTIFICATION</scope>
    <source>
        <strain evidence="2">KR3021</strain>
    </source>
</reference>
<evidence type="ECO:0000313" key="2">
    <source>
        <dbReference type="WBParaSite" id="RSKR_0001127500.1"/>
    </source>
</evidence>
<evidence type="ECO:0000313" key="1">
    <source>
        <dbReference type="Proteomes" id="UP000095286"/>
    </source>
</evidence>
<name>A0AC35UGX9_9BILA</name>